<evidence type="ECO:0000313" key="3">
    <source>
        <dbReference type="Proteomes" id="UP001286456"/>
    </source>
</evidence>
<keyword evidence="1" id="KW-0732">Signal</keyword>
<protein>
    <submittedName>
        <fullName evidence="2">Uncharacterized protein</fullName>
    </submittedName>
</protein>
<keyword evidence="3" id="KW-1185">Reference proteome</keyword>
<dbReference type="Proteomes" id="UP001286456">
    <property type="component" value="Unassembled WGS sequence"/>
</dbReference>
<sequence>MNFVKLWIWPLSWLSCCSAPLSESWGGCGSATYQVVISTKREGTLFLQRLGRRTKPSLDARLSLTAGKREDGTKTVGLKDLPNDNPVVYKKRDPLLSSSAPLSTVPVPLPKHGHVGYSIRNNRRNHWKRAGSYYSKIFFLPKLHTKSSSSFPNVSRQPN</sequence>
<dbReference type="EMBL" id="JAUEPO010000006">
    <property type="protein sequence ID" value="KAK3320048.1"/>
    <property type="molecule type" value="Genomic_DNA"/>
</dbReference>
<reference evidence="2" key="2">
    <citation type="submission" date="2023-06" db="EMBL/GenBank/DDBJ databases">
        <authorList>
            <consortium name="Lawrence Berkeley National Laboratory"/>
            <person name="Haridas S."/>
            <person name="Hensen N."/>
            <person name="Bonometti L."/>
            <person name="Westerberg I."/>
            <person name="Brannstrom I.O."/>
            <person name="Guillou S."/>
            <person name="Cros-Aarteil S."/>
            <person name="Calhoun S."/>
            <person name="Kuo A."/>
            <person name="Mondo S."/>
            <person name="Pangilinan J."/>
            <person name="Riley R."/>
            <person name="Labutti K."/>
            <person name="Andreopoulos B."/>
            <person name="Lipzen A."/>
            <person name="Chen C."/>
            <person name="Yanf M."/>
            <person name="Daum C."/>
            <person name="Ng V."/>
            <person name="Clum A."/>
            <person name="Steindorff A."/>
            <person name="Ohm R."/>
            <person name="Martin F."/>
            <person name="Silar P."/>
            <person name="Natvig D."/>
            <person name="Lalanne C."/>
            <person name="Gautier V."/>
            <person name="Ament-Velasquez S.L."/>
            <person name="Kruys A."/>
            <person name="Hutchinson M.I."/>
            <person name="Powell A.J."/>
            <person name="Barry K."/>
            <person name="Miller A.N."/>
            <person name="Grigoriev I.V."/>
            <person name="Debuchy R."/>
            <person name="Gladieux P."/>
            <person name="Thoren M.H."/>
            <person name="Johannesson H."/>
        </authorList>
    </citation>
    <scope>NUCLEOTIDE SEQUENCE</scope>
    <source>
        <strain evidence="2">SMH4131-1</strain>
    </source>
</reference>
<dbReference type="AlphaFoldDB" id="A0AAE0I7N9"/>
<reference evidence="2" key="1">
    <citation type="journal article" date="2023" name="Mol. Phylogenet. Evol.">
        <title>Genome-scale phylogeny and comparative genomics of the fungal order Sordariales.</title>
        <authorList>
            <person name="Hensen N."/>
            <person name="Bonometti L."/>
            <person name="Westerberg I."/>
            <person name="Brannstrom I.O."/>
            <person name="Guillou S."/>
            <person name="Cros-Aarteil S."/>
            <person name="Calhoun S."/>
            <person name="Haridas S."/>
            <person name="Kuo A."/>
            <person name="Mondo S."/>
            <person name="Pangilinan J."/>
            <person name="Riley R."/>
            <person name="LaButti K."/>
            <person name="Andreopoulos B."/>
            <person name="Lipzen A."/>
            <person name="Chen C."/>
            <person name="Yan M."/>
            <person name="Daum C."/>
            <person name="Ng V."/>
            <person name="Clum A."/>
            <person name="Steindorff A."/>
            <person name="Ohm R.A."/>
            <person name="Martin F."/>
            <person name="Silar P."/>
            <person name="Natvig D.O."/>
            <person name="Lalanne C."/>
            <person name="Gautier V."/>
            <person name="Ament-Velasquez S.L."/>
            <person name="Kruys A."/>
            <person name="Hutchinson M.I."/>
            <person name="Powell A.J."/>
            <person name="Barry K."/>
            <person name="Miller A.N."/>
            <person name="Grigoriev I.V."/>
            <person name="Debuchy R."/>
            <person name="Gladieux P."/>
            <person name="Hiltunen Thoren M."/>
            <person name="Johannesson H."/>
        </authorList>
    </citation>
    <scope>NUCLEOTIDE SEQUENCE</scope>
    <source>
        <strain evidence="2">SMH4131-1</strain>
    </source>
</reference>
<evidence type="ECO:0000313" key="2">
    <source>
        <dbReference type="EMBL" id="KAK3320048.1"/>
    </source>
</evidence>
<gene>
    <name evidence="2" type="ORF">B0T19DRAFT_279102</name>
</gene>
<proteinExistence type="predicted"/>
<organism evidence="2 3">
    <name type="scientific">Cercophora scortea</name>
    <dbReference type="NCBI Taxonomy" id="314031"/>
    <lineage>
        <taxon>Eukaryota</taxon>
        <taxon>Fungi</taxon>
        <taxon>Dikarya</taxon>
        <taxon>Ascomycota</taxon>
        <taxon>Pezizomycotina</taxon>
        <taxon>Sordariomycetes</taxon>
        <taxon>Sordariomycetidae</taxon>
        <taxon>Sordariales</taxon>
        <taxon>Lasiosphaeriaceae</taxon>
        <taxon>Cercophora</taxon>
    </lineage>
</organism>
<dbReference type="PROSITE" id="PS51257">
    <property type="entry name" value="PROKAR_LIPOPROTEIN"/>
    <property type="match status" value="1"/>
</dbReference>
<evidence type="ECO:0000256" key="1">
    <source>
        <dbReference type="SAM" id="SignalP"/>
    </source>
</evidence>
<feature type="signal peptide" evidence="1">
    <location>
        <begin position="1"/>
        <end position="19"/>
    </location>
</feature>
<accession>A0AAE0I7N9</accession>
<comment type="caution">
    <text evidence="2">The sequence shown here is derived from an EMBL/GenBank/DDBJ whole genome shotgun (WGS) entry which is preliminary data.</text>
</comment>
<feature type="chain" id="PRO_5042081498" evidence="1">
    <location>
        <begin position="20"/>
        <end position="159"/>
    </location>
</feature>
<name>A0AAE0I7N9_9PEZI</name>